<sequence>MTETINPDEGQPQEGDPKYEELKTELEERDVEFDEQESSKSLAEEEESTEHKTDLQAVLNALIPKLPTQRMRDLLLPALVSRVFPDNYTDKHFLLAASQIEELDPAGDVDVIAIISITQDILSKAFEGRHIIDLLELAGVAHEEEMDKLAKDLGLS</sequence>
<accession>A0A0F8Z8N6</accession>
<evidence type="ECO:0000313" key="2">
    <source>
        <dbReference type="EMBL" id="KKK62784.1"/>
    </source>
</evidence>
<dbReference type="EMBL" id="LAZR01061833">
    <property type="protein sequence ID" value="KKK62784.1"/>
    <property type="molecule type" value="Genomic_DNA"/>
</dbReference>
<name>A0A0F8Z8N6_9ZZZZ</name>
<proteinExistence type="predicted"/>
<reference evidence="2" key="1">
    <citation type="journal article" date="2015" name="Nature">
        <title>Complex archaea that bridge the gap between prokaryotes and eukaryotes.</title>
        <authorList>
            <person name="Spang A."/>
            <person name="Saw J.H."/>
            <person name="Jorgensen S.L."/>
            <person name="Zaremba-Niedzwiedzka K."/>
            <person name="Martijn J."/>
            <person name="Lind A.E."/>
            <person name="van Eijk R."/>
            <person name="Schleper C."/>
            <person name="Guy L."/>
            <person name="Ettema T.J."/>
        </authorList>
    </citation>
    <scope>NUCLEOTIDE SEQUENCE</scope>
</reference>
<feature type="compositionally biased region" description="Basic and acidic residues" evidence="1">
    <location>
        <begin position="15"/>
        <end position="26"/>
    </location>
</feature>
<evidence type="ECO:0000256" key="1">
    <source>
        <dbReference type="SAM" id="MobiDB-lite"/>
    </source>
</evidence>
<organism evidence="2">
    <name type="scientific">marine sediment metagenome</name>
    <dbReference type="NCBI Taxonomy" id="412755"/>
    <lineage>
        <taxon>unclassified sequences</taxon>
        <taxon>metagenomes</taxon>
        <taxon>ecological metagenomes</taxon>
    </lineage>
</organism>
<protein>
    <submittedName>
        <fullName evidence="2">Uncharacterized protein</fullName>
    </submittedName>
</protein>
<dbReference type="AlphaFoldDB" id="A0A0F8Z8N6"/>
<feature type="region of interest" description="Disordered" evidence="1">
    <location>
        <begin position="1"/>
        <end position="53"/>
    </location>
</feature>
<comment type="caution">
    <text evidence="2">The sequence shown here is derived from an EMBL/GenBank/DDBJ whole genome shotgun (WGS) entry which is preliminary data.</text>
</comment>
<gene>
    <name evidence="2" type="ORF">LCGC14_3000870</name>
</gene>
<feature type="compositionally biased region" description="Acidic residues" evidence="1">
    <location>
        <begin position="27"/>
        <end position="36"/>
    </location>
</feature>